<dbReference type="KEGG" id="vg:16194025"/>
<sequence length="45" mass="5123">MPFNFKDADGKQVVYSCQECIYCSTRKHFREDGTCVLCGGESKKI</sequence>
<accession>R4TLF6</accession>
<dbReference type="EMBL" id="KC292026">
    <property type="protein sequence ID" value="AGM11522.1"/>
    <property type="molecule type" value="Genomic_DNA"/>
</dbReference>
<name>R4TLF6_9CAUD</name>
<dbReference type="GeneID" id="16194025"/>
<proteinExistence type="predicted"/>
<protein>
    <submittedName>
        <fullName evidence="1">Uncharacterized protein</fullName>
    </submittedName>
</protein>
<gene>
    <name evidence="1" type="primary">225</name>
    <name evidence="1" type="ORF">HGTV1_225</name>
</gene>
<reference evidence="1 2" key="1">
    <citation type="submission" date="2012-12" db="EMBL/GenBank/DDBJ databases">
        <authorList>
            <person name="Sencilo A."/>
            <person name="Jacobs-Sera D."/>
            <person name="Russell D.A."/>
            <person name="Ko C."/>
            <person name="Atanasova N."/>
            <person name="Osterlund E."/>
            <person name="Oksanen H.M."/>
            <person name="Bamford D.H."/>
            <person name="Hatfull G.F."/>
            <person name="Roine E."/>
            <person name="Hendrix R.W."/>
        </authorList>
    </citation>
    <scope>NUCLEOTIDE SEQUENCE [LARGE SCALE GENOMIC DNA]</scope>
</reference>
<organism evidence="1 2">
    <name type="scientific">Halogranum tailed virus 1</name>
    <dbReference type="NCBI Taxonomy" id="1273749"/>
    <lineage>
        <taxon>Viruses</taxon>
        <taxon>Duplodnaviria</taxon>
        <taxon>Heunggongvirae</taxon>
        <taxon>Uroviricota</taxon>
        <taxon>Caudoviricetes</taxon>
        <taxon>Thumleimavirales</taxon>
        <taxon>Halomagnusviridae</taxon>
        <taxon>Hagravirus</taxon>
        <taxon>Hagravirus capitaneum</taxon>
        <taxon>Hagravirus HGTV1</taxon>
    </lineage>
</organism>
<evidence type="ECO:0000313" key="2">
    <source>
        <dbReference type="Proteomes" id="UP000202786"/>
    </source>
</evidence>
<dbReference type="Proteomes" id="UP000202786">
    <property type="component" value="Segment"/>
</dbReference>
<keyword evidence="2" id="KW-1185">Reference proteome</keyword>
<evidence type="ECO:0000313" key="1">
    <source>
        <dbReference type="EMBL" id="AGM11522.1"/>
    </source>
</evidence>
<dbReference type="RefSeq" id="YP_008059400.1">
    <property type="nucleotide sequence ID" value="NC_021328.1"/>
</dbReference>